<dbReference type="AlphaFoldDB" id="A0A426X385"/>
<evidence type="ECO:0000313" key="2">
    <source>
        <dbReference type="Proteomes" id="UP000287651"/>
    </source>
</evidence>
<sequence length="83" mass="8644">MPTGGRRCGYCTAGHQSCEHCAVGDHPCGHHAIGDCPCRGPWPQPTTPLQVAKLWLVSSAGGLAVAGHPLSSLRSLQKCNKNA</sequence>
<dbReference type="EMBL" id="AMZH03027983">
    <property type="protein sequence ID" value="RRT33900.1"/>
    <property type="molecule type" value="Genomic_DNA"/>
</dbReference>
<gene>
    <name evidence="1" type="ORF">B296_00051671</name>
</gene>
<comment type="caution">
    <text evidence="1">The sequence shown here is derived from an EMBL/GenBank/DDBJ whole genome shotgun (WGS) entry which is preliminary data.</text>
</comment>
<reference evidence="1 2" key="1">
    <citation type="journal article" date="2014" name="Agronomy (Basel)">
        <title>A Draft Genome Sequence for Ensete ventricosum, the Drought-Tolerant Tree Against Hunger.</title>
        <authorList>
            <person name="Harrison J."/>
            <person name="Moore K.A."/>
            <person name="Paszkiewicz K."/>
            <person name="Jones T."/>
            <person name="Grant M."/>
            <person name="Ambacheew D."/>
            <person name="Muzemil S."/>
            <person name="Studholme D.J."/>
        </authorList>
    </citation>
    <scope>NUCLEOTIDE SEQUENCE [LARGE SCALE GENOMIC DNA]</scope>
</reference>
<name>A0A426X385_ENSVE</name>
<dbReference type="Proteomes" id="UP000287651">
    <property type="component" value="Unassembled WGS sequence"/>
</dbReference>
<organism evidence="1 2">
    <name type="scientific">Ensete ventricosum</name>
    <name type="common">Abyssinian banana</name>
    <name type="synonym">Musa ensete</name>
    <dbReference type="NCBI Taxonomy" id="4639"/>
    <lineage>
        <taxon>Eukaryota</taxon>
        <taxon>Viridiplantae</taxon>
        <taxon>Streptophyta</taxon>
        <taxon>Embryophyta</taxon>
        <taxon>Tracheophyta</taxon>
        <taxon>Spermatophyta</taxon>
        <taxon>Magnoliopsida</taxon>
        <taxon>Liliopsida</taxon>
        <taxon>Zingiberales</taxon>
        <taxon>Musaceae</taxon>
        <taxon>Ensete</taxon>
    </lineage>
</organism>
<evidence type="ECO:0000313" key="1">
    <source>
        <dbReference type="EMBL" id="RRT33900.1"/>
    </source>
</evidence>
<protein>
    <submittedName>
        <fullName evidence="1">Uncharacterized protein</fullName>
    </submittedName>
</protein>
<proteinExistence type="predicted"/>
<accession>A0A426X385</accession>